<evidence type="ECO:0000256" key="4">
    <source>
        <dbReference type="ARBA" id="ARBA00023125"/>
    </source>
</evidence>
<organism evidence="8 9">
    <name type="scientific">Burkholderia cepacia</name>
    <name type="common">Pseudomonas cepacia</name>
    <dbReference type="NCBI Taxonomy" id="292"/>
    <lineage>
        <taxon>Bacteria</taxon>
        <taxon>Pseudomonadati</taxon>
        <taxon>Pseudomonadota</taxon>
        <taxon>Betaproteobacteria</taxon>
        <taxon>Burkholderiales</taxon>
        <taxon>Burkholderiaceae</taxon>
        <taxon>Burkholderia</taxon>
        <taxon>Burkholderia cepacia complex</taxon>
    </lineage>
</organism>
<evidence type="ECO:0000313" key="9">
    <source>
        <dbReference type="Proteomes" id="UP000069001"/>
    </source>
</evidence>
<dbReference type="CDD" id="cd00609">
    <property type="entry name" value="AAT_like"/>
    <property type="match status" value="1"/>
</dbReference>
<comment type="similarity">
    <text evidence="1">In the C-terminal section; belongs to the class-I pyridoxal-phosphate-dependent aminotransferase family.</text>
</comment>
<dbReference type="InterPro" id="IPR015421">
    <property type="entry name" value="PyrdxlP-dep_Trfase_major"/>
</dbReference>
<dbReference type="Pfam" id="PF00392">
    <property type="entry name" value="GntR"/>
    <property type="match status" value="1"/>
</dbReference>
<dbReference type="PANTHER" id="PTHR46577">
    <property type="entry name" value="HTH-TYPE TRANSCRIPTIONAL REGULATORY PROTEIN GABR"/>
    <property type="match status" value="1"/>
</dbReference>
<dbReference type="SMART" id="SM00345">
    <property type="entry name" value="HTH_GNTR"/>
    <property type="match status" value="1"/>
</dbReference>
<dbReference type="GO" id="GO:0003700">
    <property type="term" value="F:DNA-binding transcription factor activity"/>
    <property type="evidence" value="ECO:0007669"/>
    <property type="project" value="InterPro"/>
</dbReference>
<proteinExistence type="inferred from homology"/>
<evidence type="ECO:0000256" key="2">
    <source>
        <dbReference type="ARBA" id="ARBA00022898"/>
    </source>
</evidence>
<dbReference type="Proteomes" id="UP000069001">
    <property type="component" value="Unassembled WGS sequence"/>
</dbReference>
<evidence type="ECO:0000259" key="7">
    <source>
        <dbReference type="PROSITE" id="PS50949"/>
    </source>
</evidence>
<evidence type="ECO:0000256" key="6">
    <source>
        <dbReference type="SAM" id="MobiDB-lite"/>
    </source>
</evidence>
<dbReference type="GO" id="GO:0030170">
    <property type="term" value="F:pyridoxal phosphate binding"/>
    <property type="evidence" value="ECO:0007669"/>
    <property type="project" value="InterPro"/>
</dbReference>
<dbReference type="InterPro" id="IPR036388">
    <property type="entry name" value="WH-like_DNA-bd_sf"/>
</dbReference>
<dbReference type="Pfam" id="PF00155">
    <property type="entry name" value="Aminotran_1_2"/>
    <property type="match status" value="1"/>
</dbReference>
<evidence type="ECO:0000313" key="8">
    <source>
        <dbReference type="EMBL" id="KVK81899.1"/>
    </source>
</evidence>
<dbReference type="InterPro" id="IPR000524">
    <property type="entry name" value="Tscrpt_reg_HTH_GntR"/>
</dbReference>
<comment type="caution">
    <text evidence="8">The sequence shown here is derived from an EMBL/GenBank/DDBJ whole genome shotgun (WGS) entry which is preliminary data.</text>
</comment>
<dbReference type="SUPFAM" id="SSF53383">
    <property type="entry name" value="PLP-dependent transferases"/>
    <property type="match status" value="1"/>
</dbReference>
<dbReference type="CDD" id="cd07377">
    <property type="entry name" value="WHTH_GntR"/>
    <property type="match status" value="1"/>
</dbReference>
<feature type="compositionally biased region" description="Pro residues" evidence="6">
    <location>
        <begin position="92"/>
        <end position="103"/>
    </location>
</feature>
<feature type="domain" description="HTH gntR-type" evidence="7">
    <location>
        <begin position="21"/>
        <end position="89"/>
    </location>
</feature>
<dbReference type="Gene3D" id="3.40.640.10">
    <property type="entry name" value="Type I PLP-dependent aspartate aminotransferase-like (Major domain)"/>
    <property type="match status" value="1"/>
</dbReference>
<dbReference type="InterPro" id="IPR015424">
    <property type="entry name" value="PyrdxlP-dep_Trfase"/>
</dbReference>
<feature type="region of interest" description="Disordered" evidence="6">
    <location>
        <begin position="87"/>
        <end position="110"/>
    </location>
</feature>
<keyword evidence="5" id="KW-0804">Transcription</keyword>
<sequence>MARTTRIVEIPSLGALDRAAGDLSRQLAQALREAVRRGDVRPGDTLPSTRLLATSLQVARGTVVDAYAQLIAEGFLESRGGAGTRVANALAEPPPGPEPAPPAPRRRAAHAGLPEPAAAFARIAREFRPLPAMPFAISVPIGLTAPDDIWRRLGNRLRARGAGAPSGYADPQGALPLREAIADYVRRSRSVRCDAGQVVITSGTQQGLHLASQLLLGAGDRAWVENPAYRGITALLESTGRHDAMVRVPVDADGLDVDAGIRLAPDARAAFVTPSHQYPLGMPLSMARRNALLAWARARHAWVVEDDYDSELRYEGYPFPSLQGLDPDRVIYLGTFSKILFPSLRLGYVIAPHDLVPAFCGARALMDRHVPTADQHVLAAFIAEGHLDRHIRRVRGVYAEQRALLIDTLGVRLPRERAWVQPGDQGMHVVLWLADGIDDLDVVERAAQAGVAVRAVSPMFAPGTARPGLVLGFGGFGRAQMEAAAQRLADVVSSAESRRQVPQKVVDGQQT</sequence>
<dbReference type="RefSeq" id="WP_059729840.1">
    <property type="nucleotide sequence ID" value="NZ_LOYH01000053.1"/>
</dbReference>
<evidence type="ECO:0000256" key="3">
    <source>
        <dbReference type="ARBA" id="ARBA00023015"/>
    </source>
</evidence>
<dbReference type="InterPro" id="IPR036390">
    <property type="entry name" value="WH_DNA-bd_sf"/>
</dbReference>
<dbReference type="PROSITE" id="PS50949">
    <property type="entry name" value="HTH_GNTR"/>
    <property type="match status" value="1"/>
</dbReference>
<dbReference type="AlphaFoldDB" id="A0A118KIE7"/>
<evidence type="ECO:0000256" key="5">
    <source>
        <dbReference type="ARBA" id="ARBA00023163"/>
    </source>
</evidence>
<reference evidence="8 9" key="1">
    <citation type="submission" date="2015-11" db="EMBL/GenBank/DDBJ databases">
        <title>Expanding the genomic diversity of Burkholderia species for the development of highly accurate diagnostics.</title>
        <authorList>
            <person name="Sahl J."/>
            <person name="Keim P."/>
            <person name="Wagner D."/>
        </authorList>
    </citation>
    <scope>NUCLEOTIDE SEQUENCE [LARGE SCALE GENOMIC DNA]</scope>
    <source>
        <strain evidence="8 9">MSMB1302</strain>
    </source>
</reference>
<evidence type="ECO:0000256" key="1">
    <source>
        <dbReference type="ARBA" id="ARBA00005384"/>
    </source>
</evidence>
<keyword evidence="2" id="KW-0663">Pyridoxal phosphate</keyword>
<keyword evidence="3" id="KW-0805">Transcription regulation</keyword>
<keyword evidence="4 8" id="KW-0238">DNA-binding</keyword>
<dbReference type="SUPFAM" id="SSF46785">
    <property type="entry name" value="Winged helix' DNA-binding domain"/>
    <property type="match status" value="1"/>
</dbReference>
<dbReference type="EMBL" id="LOYH01000053">
    <property type="protein sequence ID" value="KVK81899.1"/>
    <property type="molecule type" value="Genomic_DNA"/>
</dbReference>
<name>A0A118KIE7_BURCE</name>
<dbReference type="InterPro" id="IPR051446">
    <property type="entry name" value="HTH_trans_reg/aminotransferase"/>
</dbReference>
<dbReference type="PANTHER" id="PTHR46577:SF1">
    <property type="entry name" value="HTH-TYPE TRANSCRIPTIONAL REGULATORY PROTEIN GABR"/>
    <property type="match status" value="1"/>
</dbReference>
<dbReference type="GO" id="GO:0003677">
    <property type="term" value="F:DNA binding"/>
    <property type="evidence" value="ECO:0007669"/>
    <property type="project" value="UniProtKB-KW"/>
</dbReference>
<dbReference type="InterPro" id="IPR004839">
    <property type="entry name" value="Aminotransferase_I/II_large"/>
</dbReference>
<dbReference type="Gene3D" id="1.10.10.10">
    <property type="entry name" value="Winged helix-like DNA-binding domain superfamily/Winged helix DNA-binding domain"/>
    <property type="match status" value="1"/>
</dbReference>
<accession>A0A118KIE7</accession>
<protein>
    <submittedName>
        <fullName evidence="8">DNA-binding protein</fullName>
    </submittedName>
</protein>
<gene>
    <name evidence="8" type="ORF">WS90_15335</name>
</gene>